<dbReference type="GO" id="GO:0016020">
    <property type="term" value="C:membrane"/>
    <property type="evidence" value="ECO:0007669"/>
    <property type="project" value="TreeGrafter"/>
</dbReference>
<dbReference type="Gene3D" id="3.30.300.30">
    <property type="match status" value="1"/>
</dbReference>
<dbReference type="Proteomes" id="UP000036923">
    <property type="component" value="Unassembled WGS sequence"/>
</dbReference>
<dbReference type="Pfam" id="PF00501">
    <property type="entry name" value="AMP-binding"/>
    <property type="match status" value="1"/>
</dbReference>
<organism evidence="3 4">
    <name type="scientific">Pseudobacteroides cellulosolvens ATCC 35603 = DSM 2933</name>
    <dbReference type="NCBI Taxonomy" id="398512"/>
    <lineage>
        <taxon>Bacteria</taxon>
        <taxon>Bacillati</taxon>
        <taxon>Bacillota</taxon>
        <taxon>Clostridia</taxon>
        <taxon>Eubacteriales</taxon>
        <taxon>Oscillospiraceae</taxon>
        <taxon>Pseudobacteroides</taxon>
    </lineage>
</organism>
<reference evidence="4" key="1">
    <citation type="submission" date="2015-07" db="EMBL/GenBank/DDBJ databases">
        <title>Near-Complete Genome Sequence of the Cellulolytic Bacterium Bacteroides (Pseudobacteroides) cellulosolvens ATCC 35603.</title>
        <authorList>
            <person name="Dassa B."/>
            <person name="Utturkar S.M."/>
            <person name="Klingeman D.M."/>
            <person name="Hurt R.A."/>
            <person name="Keller M."/>
            <person name="Xu J."/>
            <person name="Reddy Y.H.K."/>
            <person name="Borovok I."/>
            <person name="Grinberg I.R."/>
            <person name="Lamed R."/>
            <person name="Zhivin O."/>
            <person name="Bayer E.A."/>
            <person name="Brown S.D."/>
        </authorList>
    </citation>
    <scope>NUCLEOTIDE SEQUENCE [LARGE SCALE GENOMIC DNA]</scope>
    <source>
        <strain evidence="4">DSM 2933</strain>
    </source>
</reference>
<dbReference type="GO" id="GO:0004467">
    <property type="term" value="F:long-chain fatty acid-CoA ligase activity"/>
    <property type="evidence" value="ECO:0007669"/>
    <property type="project" value="UniProtKB-EC"/>
</dbReference>
<dbReference type="InterPro" id="IPR042099">
    <property type="entry name" value="ANL_N_sf"/>
</dbReference>
<dbReference type="EMBL" id="LGTC01000001">
    <property type="protein sequence ID" value="KNY29206.1"/>
    <property type="molecule type" value="Genomic_DNA"/>
</dbReference>
<feature type="domain" description="AMP-dependent synthetase/ligase" evidence="2">
    <location>
        <begin position="65"/>
        <end position="462"/>
    </location>
</feature>
<dbReference type="EC" id="6.2.1.3" evidence="3"/>
<dbReference type="AlphaFoldDB" id="A0A0L6JTQ1"/>
<evidence type="ECO:0000256" key="1">
    <source>
        <dbReference type="ARBA" id="ARBA00024484"/>
    </source>
</evidence>
<dbReference type="eggNOG" id="COG1022">
    <property type="taxonomic scope" value="Bacteria"/>
</dbReference>
<dbReference type="PATRIC" id="fig|398512.5.peg.4692"/>
<dbReference type="STRING" id="398512.Bccel_4480"/>
<gene>
    <name evidence="3" type="ORF">Bccel_4480</name>
</gene>
<dbReference type="InterPro" id="IPR045851">
    <property type="entry name" value="AMP-bd_C_sf"/>
</dbReference>
<protein>
    <submittedName>
        <fullName evidence="3">Long-chain-fatty-acid--CoA ligase</fullName>
        <ecNumber evidence="3">6.2.1.3</ecNumber>
    </submittedName>
</protein>
<comment type="catalytic activity">
    <reaction evidence="1">
        <text>a long-chain fatty acid + ATP + CoA = a long-chain fatty acyl-CoA + AMP + diphosphate</text>
        <dbReference type="Rhea" id="RHEA:15421"/>
        <dbReference type="ChEBI" id="CHEBI:30616"/>
        <dbReference type="ChEBI" id="CHEBI:33019"/>
        <dbReference type="ChEBI" id="CHEBI:57287"/>
        <dbReference type="ChEBI" id="CHEBI:57560"/>
        <dbReference type="ChEBI" id="CHEBI:83139"/>
        <dbReference type="ChEBI" id="CHEBI:456215"/>
        <dbReference type="EC" id="6.2.1.3"/>
    </reaction>
    <physiologicalReaction direction="left-to-right" evidence="1">
        <dbReference type="Rhea" id="RHEA:15422"/>
    </physiologicalReaction>
</comment>
<dbReference type="SUPFAM" id="SSF56801">
    <property type="entry name" value="Acetyl-CoA synthetase-like"/>
    <property type="match status" value="1"/>
</dbReference>
<dbReference type="OrthoDB" id="9803968at2"/>
<evidence type="ECO:0000259" key="2">
    <source>
        <dbReference type="Pfam" id="PF00501"/>
    </source>
</evidence>
<evidence type="ECO:0000313" key="4">
    <source>
        <dbReference type="Proteomes" id="UP000036923"/>
    </source>
</evidence>
<name>A0A0L6JTQ1_9FIRM</name>
<sequence>MNAASLNSSVGGSYSRRAGYSRNIKTMIILQEKLVIEGGVRKIMANRNYPLYETTIFEDFRIMTENVAKKYPDRIAISYKKNPRDKDTAKVTYLETRDNIRNMGTELIFMGCRDKHVALIGESSYDWICSYFSLMAIGAVVVPIDINLPVDEIAGTMNTAECEFLFYSTTIEAKIKELREKIPCLKTCICMGESKNVDVYNLSDVVLKGGERFKSGDNSYYDYKIDSERLATIVFTSGTTGKGKGVMLSQKNIVTDMTQGMYNFAISPKTMNVLPPHHTFGSTVNFVGHFSQGSEIYISSGLKYIANEMTEQQPIHLVLVPLFVENMFKKVWAGAEKSGKARTLRRMMKLSNFLRKFGIDLRRKFFKSILDSFGGKLEMIICGGASLNQDIIDTFDAIGITILNGYGITECAPLISCNRNKYQKRGSVGIPIIGELVKIKDPDENGEGEICVKGPNVMLGYYKDPKATAEAFDEEGYFKTGDYGKLDEEGWIYITGRMKNLIILSNGKNVYPEEIENEISRVFGVSEVIVYAGESKTQKEVIVAEIFPDFEALKTRGIEDVNGYFNEEIKKVNGRMVSYKAVKMVKIRQEEFKKNTSKKILRFAIDKSLPVVDSDT</sequence>
<dbReference type="InterPro" id="IPR000873">
    <property type="entry name" value="AMP-dep_synth/lig_dom"/>
</dbReference>
<dbReference type="Gene3D" id="3.40.50.12780">
    <property type="entry name" value="N-terminal domain of ligase-like"/>
    <property type="match status" value="1"/>
</dbReference>
<proteinExistence type="predicted"/>
<dbReference type="PANTHER" id="PTHR43272">
    <property type="entry name" value="LONG-CHAIN-FATTY-ACID--COA LIGASE"/>
    <property type="match status" value="1"/>
</dbReference>
<evidence type="ECO:0000313" key="3">
    <source>
        <dbReference type="EMBL" id="KNY29206.1"/>
    </source>
</evidence>
<dbReference type="RefSeq" id="WP_036944441.1">
    <property type="nucleotide sequence ID" value="NZ_LGTC01000001.1"/>
</dbReference>
<keyword evidence="4" id="KW-1185">Reference proteome</keyword>
<dbReference type="PANTHER" id="PTHR43272:SF52">
    <property type="entry name" value="AMP-DEPENDENT SYNTHETASE_LIGASE DOMAIN-CONTAINING PROTEIN"/>
    <property type="match status" value="1"/>
</dbReference>
<accession>A0A0L6JTQ1</accession>
<keyword evidence="3" id="KW-0436">Ligase</keyword>
<comment type="caution">
    <text evidence="3">The sequence shown here is derived from an EMBL/GenBank/DDBJ whole genome shotgun (WGS) entry which is preliminary data.</text>
</comment>